<evidence type="ECO:0000313" key="3">
    <source>
        <dbReference type="EMBL" id="SCF21127.1"/>
    </source>
</evidence>
<dbReference type="EMBL" id="FMCU01000006">
    <property type="protein sequence ID" value="SCF21127.1"/>
    <property type="molecule type" value="Genomic_DNA"/>
</dbReference>
<feature type="compositionally biased region" description="Pro residues" evidence="1">
    <location>
        <begin position="7"/>
        <end position="50"/>
    </location>
</feature>
<dbReference type="Proteomes" id="UP000198797">
    <property type="component" value="Unassembled WGS sequence"/>
</dbReference>
<keyword evidence="2" id="KW-1133">Transmembrane helix</keyword>
<evidence type="ECO:0000256" key="1">
    <source>
        <dbReference type="SAM" id="MobiDB-lite"/>
    </source>
</evidence>
<feature type="region of interest" description="Disordered" evidence="1">
    <location>
        <begin position="374"/>
        <end position="398"/>
    </location>
</feature>
<keyword evidence="2" id="KW-0472">Membrane</keyword>
<name>A0A1C4YKC1_9ACTN</name>
<dbReference type="STRING" id="121616.GA0070216_106284"/>
<gene>
    <name evidence="3" type="ORF">GA0070216_106284</name>
</gene>
<organism evidence="3 4">
    <name type="scientific">Micromonospora matsumotoense</name>
    <dbReference type="NCBI Taxonomy" id="121616"/>
    <lineage>
        <taxon>Bacteria</taxon>
        <taxon>Bacillati</taxon>
        <taxon>Actinomycetota</taxon>
        <taxon>Actinomycetes</taxon>
        <taxon>Micromonosporales</taxon>
        <taxon>Micromonosporaceae</taxon>
        <taxon>Micromonospora</taxon>
    </lineage>
</organism>
<accession>A0A1C4YKC1</accession>
<keyword evidence="2" id="KW-0812">Transmembrane</keyword>
<evidence type="ECO:0000256" key="2">
    <source>
        <dbReference type="SAM" id="Phobius"/>
    </source>
</evidence>
<feature type="transmembrane region" description="Helical" evidence="2">
    <location>
        <begin position="112"/>
        <end position="136"/>
    </location>
</feature>
<dbReference type="RefSeq" id="WP_091246090.1">
    <property type="nucleotide sequence ID" value="NZ_FMCU01000006.1"/>
</dbReference>
<evidence type="ECO:0000313" key="4">
    <source>
        <dbReference type="Proteomes" id="UP000198797"/>
    </source>
</evidence>
<sequence>MTHSPIPADPPPAADAPSPTGPPQPTGPPPPADPPPATDPPPAAGPPPAADPSSAVGPPSPEAAESPLDRYAVATADEPVRIPSWMREPEVEHELTRSERLRLRWGRHGGTLLGAVGALLVLVLVGGLALGGFGLVQRVHDGAPLLPQRGATSPPAPRPTDDSGNSLGPFVATPAEAYAEGAAAVVPPAARATGPFTAKQVADGLAKVRRALVEGRLQSRMLDGDPDGFLAMLAPQSRDSVRRDLAAGANLGFASRVADKAEPGLDPDEEVRARGTMTYRSTTAEGGVRALEITTRFVWVYPFDLWRPQAYPPGAELVTLRDEAVWLLPYPDDVDPGGRGLWLSSARVTLQNASCPAMEQGFLALAEAEPLRRRTAPVPTPTSDVYDESWRAGDGEEC</sequence>
<protein>
    <submittedName>
        <fullName evidence="3">Uncharacterized protein</fullName>
    </submittedName>
</protein>
<dbReference type="OrthoDB" id="4549522at2"/>
<feature type="region of interest" description="Disordered" evidence="1">
    <location>
        <begin position="1"/>
        <end position="69"/>
    </location>
</feature>
<keyword evidence="4" id="KW-1185">Reference proteome</keyword>
<reference evidence="4" key="1">
    <citation type="submission" date="2016-06" db="EMBL/GenBank/DDBJ databases">
        <authorList>
            <person name="Varghese N."/>
            <person name="Submissions Spin"/>
        </authorList>
    </citation>
    <scope>NUCLEOTIDE SEQUENCE [LARGE SCALE GENOMIC DNA]</scope>
    <source>
        <strain evidence="4">DSM 44100</strain>
    </source>
</reference>
<feature type="region of interest" description="Disordered" evidence="1">
    <location>
        <begin position="146"/>
        <end position="170"/>
    </location>
</feature>
<proteinExistence type="predicted"/>
<feature type="compositionally biased region" description="Basic and acidic residues" evidence="1">
    <location>
        <begin position="388"/>
        <end position="398"/>
    </location>
</feature>
<dbReference type="AlphaFoldDB" id="A0A1C4YKC1"/>